<dbReference type="EMBL" id="LNQE01000189">
    <property type="protein sequence ID" value="KUG28708.1"/>
    <property type="molecule type" value="Genomic_DNA"/>
</dbReference>
<dbReference type="GO" id="GO:0009234">
    <property type="term" value="P:menaquinone biosynthetic process"/>
    <property type="evidence" value="ECO:0007669"/>
    <property type="project" value="InterPro"/>
</dbReference>
<name>A0A0W8G6C0_9ZZZZ</name>
<accession>A0A0W8G6C0</accession>
<dbReference type="InterPro" id="IPR035994">
    <property type="entry name" value="Nucleoside_phosphorylase_sf"/>
</dbReference>
<dbReference type="AlphaFoldDB" id="A0A0W8G6C0"/>
<dbReference type="NCBIfam" id="TIGR03664">
    <property type="entry name" value="fut_nucase"/>
    <property type="match status" value="1"/>
</dbReference>
<dbReference type="GO" id="GO:0005829">
    <property type="term" value="C:cytosol"/>
    <property type="evidence" value="ECO:0007669"/>
    <property type="project" value="TreeGrafter"/>
</dbReference>
<proteinExistence type="inferred from homology"/>
<comment type="caution">
    <text evidence="2">The sequence shown here is derived from an EMBL/GenBank/DDBJ whole genome shotgun (WGS) entry which is preliminary data.</text>
</comment>
<dbReference type="Pfam" id="PF01048">
    <property type="entry name" value="PNP_UDP_1"/>
    <property type="match status" value="1"/>
</dbReference>
<dbReference type="GO" id="GO:0019284">
    <property type="term" value="P:L-methionine salvage from S-adenosylmethionine"/>
    <property type="evidence" value="ECO:0007669"/>
    <property type="project" value="TreeGrafter"/>
</dbReference>
<dbReference type="PANTHER" id="PTHR46832:SF2">
    <property type="entry name" value="FUTALOSINE HYDROLASE"/>
    <property type="match status" value="1"/>
</dbReference>
<protein>
    <submittedName>
        <fullName evidence="2">Menaquinone via futalosine step 2</fullName>
    </submittedName>
</protein>
<reference evidence="2" key="1">
    <citation type="journal article" date="2015" name="Proc. Natl. Acad. Sci. U.S.A.">
        <title>Networks of energetic and metabolic interactions define dynamics in microbial communities.</title>
        <authorList>
            <person name="Embree M."/>
            <person name="Liu J.K."/>
            <person name="Al-Bassam M.M."/>
            <person name="Zengler K."/>
        </authorList>
    </citation>
    <scope>NUCLEOTIDE SEQUENCE</scope>
</reference>
<sequence length="240" mass="24409">MTLLLACATRTELRAVLPAGISIPDQAQAAHEVFPHAPLTIHGRPFLAVCTGVGPVAAAAVLGRALARRPEVSGVLQLGVAGSFDLDTAPMGGAFCVTRETWPEYGLAGADGVAPRGIGLPMAATAAGPVHETLDTGPEPAAEAMGLTLPAILGRAASLTVAGVTGTLERAALLYRRHGAVLENMEGFAAALACRLAGTAFLQVRTVSNLVGSRQPGHWDLKKALAGLRPALDLLVGGIP</sequence>
<dbReference type="PANTHER" id="PTHR46832">
    <property type="entry name" value="5'-METHYLTHIOADENOSINE/S-ADENOSYLHOMOCYSTEINE NUCLEOSIDASE"/>
    <property type="match status" value="1"/>
</dbReference>
<dbReference type="InterPro" id="IPR019963">
    <property type="entry name" value="FL_hydrolase_MqnB"/>
</dbReference>
<dbReference type="InterPro" id="IPR000845">
    <property type="entry name" value="Nucleoside_phosphorylase_d"/>
</dbReference>
<gene>
    <name evidence="2" type="ORF">ASZ90_001404</name>
</gene>
<dbReference type="SUPFAM" id="SSF53167">
    <property type="entry name" value="Purine and uridine phosphorylases"/>
    <property type="match status" value="1"/>
</dbReference>
<evidence type="ECO:0000313" key="2">
    <source>
        <dbReference type="EMBL" id="KUG28708.1"/>
    </source>
</evidence>
<dbReference type="GO" id="GO:0008782">
    <property type="term" value="F:adenosylhomocysteine nucleosidase activity"/>
    <property type="evidence" value="ECO:0007669"/>
    <property type="project" value="TreeGrafter"/>
</dbReference>
<dbReference type="GO" id="GO:0008930">
    <property type="term" value="F:methylthioadenosine nucleosidase activity"/>
    <property type="evidence" value="ECO:0007669"/>
    <property type="project" value="TreeGrafter"/>
</dbReference>
<feature type="domain" description="Nucleoside phosphorylase" evidence="1">
    <location>
        <begin position="39"/>
        <end position="221"/>
    </location>
</feature>
<dbReference type="Gene3D" id="3.40.50.1580">
    <property type="entry name" value="Nucleoside phosphorylase domain"/>
    <property type="match status" value="1"/>
</dbReference>
<dbReference type="GO" id="GO:0009116">
    <property type="term" value="P:nucleoside metabolic process"/>
    <property type="evidence" value="ECO:0007669"/>
    <property type="project" value="InterPro"/>
</dbReference>
<dbReference type="HAMAP" id="MF_00991">
    <property type="entry name" value="MqnB"/>
    <property type="match status" value="1"/>
</dbReference>
<evidence type="ECO:0000259" key="1">
    <source>
        <dbReference type="Pfam" id="PF01048"/>
    </source>
</evidence>
<organism evidence="2">
    <name type="scientific">hydrocarbon metagenome</name>
    <dbReference type="NCBI Taxonomy" id="938273"/>
    <lineage>
        <taxon>unclassified sequences</taxon>
        <taxon>metagenomes</taxon>
        <taxon>ecological metagenomes</taxon>
    </lineage>
</organism>